<feature type="chain" id="PRO_5004060189" description="Lipoprotein" evidence="1">
    <location>
        <begin position="22"/>
        <end position="199"/>
    </location>
</feature>
<proteinExistence type="predicted"/>
<dbReference type="PROSITE" id="PS51257">
    <property type="entry name" value="PROKAR_LIPOPROTEIN"/>
    <property type="match status" value="1"/>
</dbReference>
<keyword evidence="3" id="KW-1185">Reference proteome</keyword>
<name>M4VDT0_9BACT</name>
<dbReference type="Proteomes" id="UP000012040">
    <property type="component" value="Chromosome"/>
</dbReference>
<evidence type="ECO:0000313" key="3">
    <source>
        <dbReference type="Proteomes" id="UP000012040"/>
    </source>
</evidence>
<dbReference type="PATRIC" id="fig|1184267.3.peg.2005"/>
<evidence type="ECO:0000313" key="2">
    <source>
        <dbReference type="EMBL" id="AGH96196.1"/>
    </source>
</evidence>
<sequence>MPTILKTTLTALTLFSLFSCASRLTPQQGIPEISLAGYQSLINEKTQRTEVYEGISNILTIQATWLDSQVTDGALSHTARLAQWNEQTYKDEREKRINENAESTRFFVSFFTPEKKYSDLARLKSLWKVFLEVNGQRYEGKAVRVKQSLSEIQVMYPFHNRWSTPYIITFPIATALVENKAATLTFTGAYASTQLHFGK</sequence>
<accession>M4VDT0</accession>
<evidence type="ECO:0000256" key="1">
    <source>
        <dbReference type="SAM" id="SignalP"/>
    </source>
</evidence>
<reference evidence="2 3" key="1">
    <citation type="journal article" date="2013" name="ISME J.">
        <title>By their genes ye shall know them: genomic signatures of predatory bacteria.</title>
        <authorList>
            <person name="Pasternak Z."/>
            <person name="Pietrokovski S."/>
            <person name="Rotem O."/>
            <person name="Gophna U."/>
            <person name="Lurie-Weinberger M.N."/>
            <person name="Jurkevitch E."/>
        </authorList>
    </citation>
    <scope>NUCLEOTIDE SEQUENCE [LARGE SCALE GENOMIC DNA]</scope>
    <source>
        <strain evidence="2 3">JSS</strain>
    </source>
</reference>
<dbReference type="OrthoDB" id="5292251at2"/>
<dbReference type="RefSeq" id="WP_015470686.1">
    <property type="nucleotide sequence ID" value="NC_020813.1"/>
</dbReference>
<dbReference type="eggNOG" id="ENOG5031GTC">
    <property type="taxonomic scope" value="Bacteria"/>
</dbReference>
<keyword evidence="1" id="KW-0732">Signal</keyword>
<dbReference type="HOGENOM" id="CLU_1375858_0_0_7"/>
<dbReference type="EMBL" id="CP003537">
    <property type="protein sequence ID" value="AGH96196.1"/>
    <property type="molecule type" value="Genomic_DNA"/>
</dbReference>
<dbReference type="AlphaFoldDB" id="M4VDT0"/>
<gene>
    <name evidence="2" type="ORF">A11Q_1980</name>
</gene>
<dbReference type="STRING" id="1184267.A11Q_1980"/>
<feature type="signal peptide" evidence="1">
    <location>
        <begin position="1"/>
        <end position="21"/>
    </location>
</feature>
<protein>
    <recommendedName>
        <fullName evidence="4">Lipoprotein</fullName>
    </recommendedName>
</protein>
<organism evidence="2 3">
    <name type="scientific">Pseudobdellovibrio exovorus JSS</name>
    <dbReference type="NCBI Taxonomy" id="1184267"/>
    <lineage>
        <taxon>Bacteria</taxon>
        <taxon>Pseudomonadati</taxon>
        <taxon>Bdellovibrionota</taxon>
        <taxon>Bdellovibrionia</taxon>
        <taxon>Bdellovibrionales</taxon>
        <taxon>Pseudobdellovibrionaceae</taxon>
        <taxon>Pseudobdellovibrio</taxon>
    </lineage>
</organism>
<dbReference type="KEGG" id="bex:A11Q_1980"/>
<evidence type="ECO:0008006" key="4">
    <source>
        <dbReference type="Google" id="ProtNLM"/>
    </source>
</evidence>